<dbReference type="Pfam" id="PF13416">
    <property type="entry name" value="SBP_bac_8"/>
    <property type="match status" value="1"/>
</dbReference>
<dbReference type="PANTHER" id="PTHR30222:SF17">
    <property type="entry name" value="SPERMIDINE_PUTRESCINE-BINDING PERIPLASMIC PROTEIN"/>
    <property type="match status" value="1"/>
</dbReference>
<organism evidence="5 6">
    <name type="scientific">Limnothrix redekei LRLZ20PSL1</name>
    <dbReference type="NCBI Taxonomy" id="3112953"/>
    <lineage>
        <taxon>Bacteria</taxon>
        <taxon>Bacillati</taxon>
        <taxon>Cyanobacteriota</taxon>
        <taxon>Cyanophyceae</taxon>
        <taxon>Pseudanabaenales</taxon>
        <taxon>Pseudanabaenaceae</taxon>
        <taxon>Limnothrix</taxon>
    </lineage>
</organism>
<dbReference type="PROSITE" id="PS51318">
    <property type="entry name" value="TAT"/>
    <property type="match status" value="1"/>
</dbReference>
<dbReference type="Gene3D" id="3.40.190.10">
    <property type="entry name" value="Periplasmic binding protein-like II"/>
    <property type="match status" value="2"/>
</dbReference>
<proteinExistence type="predicted"/>
<dbReference type="EMBL" id="JAZAQF010000088">
    <property type="protein sequence ID" value="MFG3819351.1"/>
    <property type="molecule type" value="Genomic_DNA"/>
</dbReference>
<keyword evidence="3" id="KW-0732">Signal</keyword>
<comment type="subcellular location">
    <subcellularLocation>
        <location evidence="1">Periplasm</location>
    </subcellularLocation>
</comment>
<evidence type="ECO:0000256" key="1">
    <source>
        <dbReference type="ARBA" id="ARBA00004418"/>
    </source>
</evidence>
<keyword evidence="4" id="KW-0574">Periplasm</keyword>
<evidence type="ECO:0000313" key="5">
    <source>
        <dbReference type="EMBL" id="MFG3819351.1"/>
    </source>
</evidence>
<evidence type="ECO:0000313" key="6">
    <source>
        <dbReference type="Proteomes" id="UP001604335"/>
    </source>
</evidence>
<dbReference type="SUPFAM" id="SSF53850">
    <property type="entry name" value="Periplasmic binding protein-like II"/>
    <property type="match status" value="1"/>
</dbReference>
<keyword evidence="2" id="KW-0813">Transport</keyword>
<dbReference type="PIRSF" id="PIRSF019574">
    <property type="entry name" value="Periplasmic_polyamine_BP"/>
    <property type="match status" value="1"/>
</dbReference>
<keyword evidence="6" id="KW-1185">Reference proteome</keyword>
<dbReference type="InterPro" id="IPR006311">
    <property type="entry name" value="TAT_signal"/>
</dbReference>
<dbReference type="InterPro" id="IPR006059">
    <property type="entry name" value="SBP"/>
</dbReference>
<evidence type="ECO:0000256" key="2">
    <source>
        <dbReference type="ARBA" id="ARBA00022448"/>
    </source>
</evidence>
<evidence type="ECO:0000256" key="3">
    <source>
        <dbReference type="ARBA" id="ARBA00022729"/>
    </source>
</evidence>
<name>A0ABW7CE76_9CYAN</name>
<dbReference type="PANTHER" id="PTHR30222">
    <property type="entry name" value="SPERMIDINE/PUTRESCINE-BINDING PERIPLASMIC PROTEIN"/>
    <property type="match status" value="1"/>
</dbReference>
<sequence>MASVAPSRRALSRRDFLRRASVAAAGLAMTGCGWRLAQVRPSPGAVGDPSKLYIYTWAGYTDELLIARFQKETGLSVVVDIFDSNEVMLAKLQAGGGSQYSIIYPSDYMVRQMRERNLLRELDHDRLLGLQDLLETYQNPSYDPKNGHSVPAAWGTTGLIYNRQRVDRPPTDWEFLWANRARLQRQVTLFNDQRETMGLALRRLGHSYNSQDPDQIRQAYEALRELRPAIAQFTTDGWKDRILAGDLTIAMGFSSDAIEAIEENDQLGYVIPASGSSLWTDTMAIPISAPNVEAAYAWMNFTLQPEVAAGMTQRLKFATASRRAIEQLPPDLVQNPSLFPSQSVLDRCEGIAPVGAATSLYDRYWTQLTSG</sequence>
<dbReference type="InterPro" id="IPR019546">
    <property type="entry name" value="TAT_signal_bac_arc"/>
</dbReference>
<reference evidence="6" key="1">
    <citation type="journal article" date="2024" name="Algal Res.">
        <title>Biochemical, toxicological and genomic investigation of a high-biomass producing Limnothrix strain isolated from Italian shallow drinking water reservoir.</title>
        <authorList>
            <person name="Simonazzi M."/>
            <person name="Shishido T.K."/>
            <person name="Delbaje E."/>
            <person name="Wahlsten M."/>
            <person name="Fewer D.P."/>
            <person name="Sivonen K."/>
            <person name="Pezzolesi L."/>
            <person name="Pistocchi R."/>
        </authorList>
    </citation>
    <scope>NUCLEOTIDE SEQUENCE [LARGE SCALE GENOMIC DNA]</scope>
    <source>
        <strain evidence="6">LRLZ20PSL1</strain>
    </source>
</reference>
<evidence type="ECO:0000256" key="4">
    <source>
        <dbReference type="ARBA" id="ARBA00022764"/>
    </source>
</evidence>
<dbReference type="InterPro" id="IPR001188">
    <property type="entry name" value="Sperm_putr-bd"/>
</dbReference>
<dbReference type="CDD" id="cd13590">
    <property type="entry name" value="PBP2_PotD_PotF_like"/>
    <property type="match status" value="1"/>
</dbReference>
<dbReference type="PRINTS" id="PR00909">
    <property type="entry name" value="SPERMDNBNDNG"/>
</dbReference>
<dbReference type="NCBIfam" id="TIGR01409">
    <property type="entry name" value="TAT_signal_seq"/>
    <property type="match status" value="1"/>
</dbReference>
<protein>
    <submittedName>
        <fullName evidence="5">Spermidine/putrescine ABC transporter substrate-binding protein</fullName>
    </submittedName>
</protein>
<comment type="caution">
    <text evidence="5">The sequence shown here is derived from an EMBL/GenBank/DDBJ whole genome shotgun (WGS) entry which is preliminary data.</text>
</comment>
<dbReference type="RefSeq" id="WP_393015203.1">
    <property type="nucleotide sequence ID" value="NZ_JAZAQF010000088.1"/>
</dbReference>
<dbReference type="Proteomes" id="UP001604335">
    <property type="component" value="Unassembled WGS sequence"/>
</dbReference>
<accession>A0ABW7CE76</accession>
<gene>
    <name evidence="5" type="ORF">VPK24_17025</name>
</gene>